<feature type="domain" description="tRNA nuclease CdiA C-terminal" evidence="1">
    <location>
        <begin position="220"/>
        <end position="305"/>
    </location>
</feature>
<evidence type="ECO:0000259" key="1">
    <source>
        <dbReference type="Pfam" id="PF18451"/>
    </source>
</evidence>
<dbReference type="Gene3D" id="3.40.1350.120">
    <property type="match status" value="1"/>
</dbReference>
<protein>
    <recommendedName>
        <fullName evidence="1">tRNA nuclease CdiA C-terminal domain-containing protein</fullName>
    </recommendedName>
</protein>
<keyword evidence="3" id="KW-1185">Reference proteome</keyword>
<sequence>MERSIPHVRLAALEDLQTAAEVLRWAGADVARAASRIQEALLRELTVLLARDAPRRELERTARRHLERIIRRGERYMFTVANTALAGLDRIQSFSDAKQAGIQRFRYVGPPPIRRFCKEHYGKIYTLEEIKKLDNGQGLPVWIYGGGYNCRHRWVAVVEPLAADKIDPSQLRRMYRSASGAGVYVFPTTKPLAHELKLARMLAERLRKDVIFIPPSGAERTADALVGDEYWEFKTITTKAKNLFNAAYQHLREAKKKTNLHVVALFVDRKVDKNDIERIFKGIRLAVARDEKERIRKIYIIFEEERIIELFRQIILEKRLHEILDEIGI</sequence>
<dbReference type="RefSeq" id="WP_072715504.1">
    <property type="nucleotide sequence ID" value="NZ_FRAU01000005.1"/>
</dbReference>
<organism evidence="2 3">
    <name type="scientific">Rhodothermus profundi</name>
    <dbReference type="NCBI Taxonomy" id="633813"/>
    <lineage>
        <taxon>Bacteria</taxon>
        <taxon>Pseudomonadati</taxon>
        <taxon>Rhodothermota</taxon>
        <taxon>Rhodothermia</taxon>
        <taxon>Rhodothermales</taxon>
        <taxon>Rhodothermaceae</taxon>
        <taxon>Rhodothermus</taxon>
    </lineage>
</organism>
<accession>A0A1M6UDC8</accession>
<dbReference type="AlphaFoldDB" id="A0A1M6UDC8"/>
<dbReference type="Proteomes" id="UP000185812">
    <property type="component" value="Unassembled WGS sequence"/>
</dbReference>
<dbReference type="STRING" id="633813.SAMN04488087_1656"/>
<reference evidence="3" key="1">
    <citation type="submission" date="2016-11" db="EMBL/GenBank/DDBJ databases">
        <authorList>
            <person name="Varghese N."/>
            <person name="Submissions S."/>
        </authorList>
    </citation>
    <scope>NUCLEOTIDE SEQUENCE [LARGE SCALE GENOMIC DNA]</scope>
    <source>
        <strain evidence="3">DSM 22212</strain>
    </source>
</reference>
<dbReference type="EMBL" id="FRAU01000005">
    <property type="protein sequence ID" value="SHK67173.1"/>
    <property type="molecule type" value="Genomic_DNA"/>
</dbReference>
<gene>
    <name evidence="2" type="ORF">SAMN04488087_1656</name>
</gene>
<dbReference type="OrthoDB" id="955740at2"/>
<name>A0A1M6UDC8_9BACT</name>
<dbReference type="Pfam" id="PF18451">
    <property type="entry name" value="CdiA_C"/>
    <property type="match status" value="1"/>
</dbReference>
<proteinExistence type="predicted"/>
<dbReference type="InterPro" id="IPR040559">
    <property type="entry name" value="CdiA_C"/>
</dbReference>
<evidence type="ECO:0000313" key="2">
    <source>
        <dbReference type="EMBL" id="SHK67173.1"/>
    </source>
</evidence>
<evidence type="ECO:0000313" key="3">
    <source>
        <dbReference type="Proteomes" id="UP000185812"/>
    </source>
</evidence>